<dbReference type="OrthoDB" id="4583723at2759"/>
<protein>
    <submittedName>
        <fullName evidence="2">Uncharacterized protein</fullName>
    </submittedName>
</protein>
<name>A0A8H5TUE2_FUSHE</name>
<feature type="transmembrane region" description="Helical" evidence="1">
    <location>
        <begin position="45"/>
        <end position="64"/>
    </location>
</feature>
<feature type="transmembrane region" description="Helical" evidence="1">
    <location>
        <begin position="20"/>
        <end position="38"/>
    </location>
</feature>
<keyword evidence="1" id="KW-1133">Transmembrane helix</keyword>
<gene>
    <name evidence="2" type="ORF">FHETE_2395</name>
</gene>
<dbReference type="EMBL" id="JAAGWQ010000037">
    <property type="protein sequence ID" value="KAF5675792.1"/>
    <property type="molecule type" value="Genomic_DNA"/>
</dbReference>
<keyword evidence="1" id="KW-0472">Membrane</keyword>
<dbReference type="Proteomes" id="UP000567885">
    <property type="component" value="Unassembled WGS sequence"/>
</dbReference>
<reference evidence="2 3" key="1">
    <citation type="submission" date="2020-05" db="EMBL/GenBank/DDBJ databases">
        <title>Identification and distribution of gene clusters putatively required for synthesis of sphingolipid metabolism inhibitors in phylogenetically diverse species of the filamentous fungus Fusarium.</title>
        <authorList>
            <person name="Kim H.-S."/>
            <person name="Busman M."/>
            <person name="Brown D.W."/>
            <person name="Divon H."/>
            <person name="Uhlig S."/>
            <person name="Proctor R.H."/>
        </authorList>
    </citation>
    <scope>NUCLEOTIDE SEQUENCE [LARGE SCALE GENOMIC DNA]</scope>
    <source>
        <strain evidence="2 3">NRRL 20693</strain>
    </source>
</reference>
<keyword evidence="1" id="KW-0812">Transmembrane</keyword>
<accession>A0A8H5TUE2</accession>
<proteinExistence type="predicted"/>
<organism evidence="2 3">
    <name type="scientific">Fusarium heterosporum</name>
    <dbReference type="NCBI Taxonomy" id="42747"/>
    <lineage>
        <taxon>Eukaryota</taxon>
        <taxon>Fungi</taxon>
        <taxon>Dikarya</taxon>
        <taxon>Ascomycota</taxon>
        <taxon>Pezizomycotina</taxon>
        <taxon>Sordariomycetes</taxon>
        <taxon>Hypocreomycetidae</taxon>
        <taxon>Hypocreales</taxon>
        <taxon>Nectriaceae</taxon>
        <taxon>Fusarium</taxon>
        <taxon>Fusarium heterosporum species complex</taxon>
    </lineage>
</organism>
<comment type="caution">
    <text evidence="2">The sequence shown here is derived from an EMBL/GenBank/DDBJ whole genome shotgun (WGS) entry which is preliminary data.</text>
</comment>
<evidence type="ECO:0000313" key="2">
    <source>
        <dbReference type="EMBL" id="KAF5675792.1"/>
    </source>
</evidence>
<feature type="transmembrane region" description="Helical" evidence="1">
    <location>
        <begin position="339"/>
        <end position="368"/>
    </location>
</feature>
<evidence type="ECO:0000313" key="3">
    <source>
        <dbReference type="Proteomes" id="UP000567885"/>
    </source>
</evidence>
<keyword evidence="3" id="KW-1185">Reference proteome</keyword>
<dbReference type="AlphaFoldDB" id="A0A8H5TUE2"/>
<evidence type="ECO:0000256" key="1">
    <source>
        <dbReference type="SAM" id="Phobius"/>
    </source>
</evidence>
<sequence length="445" mass="49943">MASSSPLAPLHDLKVVKQQLVILVTIIATLFVLCPQWLQFYRNLCLIPLIAWFTAMAFDIVILLNDKWDNAPAMVKYFVPVDFPKIAPPFEQIRSIVNRRVALSSTRLRQFILEIKPLMLALIDWLLCQMGRGSLNNDSQGTQQGSQTASKPKPDRWVAVVVTTPPPYSDSVFGIDRNDIDEVDKLVSWESTEVSSIPAILSTQTPKVQLTLCLIPKSTWYSSKTVLERFTAGLYWNHQPGSISCQGEQWDEERIQTISKVQVIGQVEAQNKIHQVNEYFDSLRQGWDETNTYWNDIDFAIIFGFLLVGSSSADVCKKLFEQFATGRIEQAQRNKRSQLGAGAAILTLLTGGLAAPVTIPMMMGAGAAEMTMSKRDRFLWEQRRSMCKELLDRYQQLTAIIDLDDKKILTPAVLAPEAFGPDAFAAKAPFAAPAMESSWFVDDAW</sequence>